<evidence type="ECO:0000313" key="3">
    <source>
        <dbReference type="EMBL" id="XAY04706.1"/>
    </source>
</evidence>
<keyword evidence="2" id="KW-0472">Membrane</keyword>
<feature type="region of interest" description="Disordered" evidence="1">
    <location>
        <begin position="144"/>
        <end position="168"/>
    </location>
</feature>
<evidence type="ECO:0000256" key="2">
    <source>
        <dbReference type="SAM" id="Phobius"/>
    </source>
</evidence>
<protein>
    <submittedName>
        <fullName evidence="3">Uncharacterized protein</fullName>
    </submittedName>
</protein>
<dbReference type="KEGG" id="parq:DSM112329_01542"/>
<feature type="compositionally biased region" description="Gly residues" evidence="1">
    <location>
        <begin position="67"/>
        <end position="81"/>
    </location>
</feature>
<accession>A0AAU7ASZ0</accession>
<keyword evidence="2" id="KW-1133">Transmembrane helix</keyword>
<sequence length="168" mass="17961">MLLRRQRFHIALTLESSVVQETFGTVLFIVVVLGVVIAGITLATAGKAYDEIGKGGLFGDDAPKPPGGGGGAPTAGGGDGVSGAVRDEEIRQMLQARSNRRVRKGHSPLDIDAELAALTRQQSNVQADPELIAEVRELVQSRNRRRVRQGKEPLDVETEVARQLSDLG</sequence>
<feature type="region of interest" description="Disordered" evidence="1">
    <location>
        <begin position="59"/>
        <end position="84"/>
    </location>
</feature>
<organism evidence="3">
    <name type="scientific">Paraconexibacter sp. AEG42_29</name>
    <dbReference type="NCBI Taxonomy" id="2997339"/>
    <lineage>
        <taxon>Bacteria</taxon>
        <taxon>Bacillati</taxon>
        <taxon>Actinomycetota</taxon>
        <taxon>Thermoleophilia</taxon>
        <taxon>Solirubrobacterales</taxon>
        <taxon>Paraconexibacteraceae</taxon>
        <taxon>Paraconexibacter</taxon>
    </lineage>
</organism>
<evidence type="ECO:0000256" key="1">
    <source>
        <dbReference type="SAM" id="MobiDB-lite"/>
    </source>
</evidence>
<gene>
    <name evidence="3" type="ORF">DSM112329_01542</name>
</gene>
<keyword evidence="2" id="KW-0812">Transmembrane</keyword>
<name>A0AAU7ASZ0_9ACTN</name>
<feature type="transmembrane region" description="Helical" evidence="2">
    <location>
        <begin position="23"/>
        <end position="45"/>
    </location>
</feature>
<dbReference type="RefSeq" id="WP_354701234.1">
    <property type="nucleotide sequence ID" value="NZ_CP114014.1"/>
</dbReference>
<reference evidence="3" key="1">
    <citation type="submission" date="2022-12" db="EMBL/GenBank/DDBJ databases">
        <title>Paraconexibacter alkalitolerans sp. nov. and Baekduia alba sp. nov., isolated from soil and emended description of the genera Paraconexibacter (Chun et al., 2020) and Baekduia (An et al., 2020).</title>
        <authorList>
            <person name="Vieira S."/>
            <person name="Huber K.J."/>
            <person name="Geppert A."/>
            <person name="Wolf J."/>
            <person name="Neumann-Schaal M."/>
            <person name="Muesken M."/>
            <person name="Overmann J."/>
        </authorList>
    </citation>
    <scope>NUCLEOTIDE SEQUENCE</scope>
    <source>
        <strain evidence="3">AEG42_29</strain>
    </source>
</reference>
<dbReference type="EMBL" id="CP114014">
    <property type="protein sequence ID" value="XAY04706.1"/>
    <property type="molecule type" value="Genomic_DNA"/>
</dbReference>
<proteinExistence type="predicted"/>
<dbReference type="AlphaFoldDB" id="A0AAU7ASZ0"/>